<evidence type="ECO:0000256" key="1">
    <source>
        <dbReference type="SAM" id="Coils"/>
    </source>
</evidence>
<reference evidence="3" key="1">
    <citation type="submission" date="2025-08" db="UniProtKB">
        <authorList>
            <consortium name="RefSeq"/>
        </authorList>
    </citation>
    <scope>IDENTIFICATION</scope>
    <source>
        <strain evidence="3">11010-0011.00</strain>
        <tissue evidence="3">Whole body</tissue>
    </source>
</reference>
<keyword evidence="2" id="KW-1185">Reference proteome</keyword>
<dbReference type="GeneID" id="115622477"/>
<dbReference type="Proteomes" id="UP000504634">
    <property type="component" value="Unplaced"/>
</dbReference>
<proteinExistence type="predicted"/>
<evidence type="ECO:0000313" key="3">
    <source>
        <dbReference type="RefSeq" id="XP_030372281.1"/>
    </source>
</evidence>
<keyword evidence="1" id="KW-0175">Coiled coil</keyword>
<evidence type="ECO:0000313" key="2">
    <source>
        <dbReference type="Proteomes" id="UP000504634"/>
    </source>
</evidence>
<dbReference type="OrthoDB" id="8043893at2759"/>
<organism evidence="2 3">
    <name type="scientific">Drosophila lebanonensis</name>
    <name type="common">Fruit fly</name>
    <name type="synonym">Scaptodrosophila lebanonensis</name>
    <dbReference type="NCBI Taxonomy" id="7225"/>
    <lineage>
        <taxon>Eukaryota</taxon>
        <taxon>Metazoa</taxon>
        <taxon>Ecdysozoa</taxon>
        <taxon>Arthropoda</taxon>
        <taxon>Hexapoda</taxon>
        <taxon>Insecta</taxon>
        <taxon>Pterygota</taxon>
        <taxon>Neoptera</taxon>
        <taxon>Endopterygota</taxon>
        <taxon>Diptera</taxon>
        <taxon>Brachycera</taxon>
        <taxon>Muscomorpha</taxon>
        <taxon>Ephydroidea</taxon>
        <taxon>Drosophilidae</taxon>
        <taxon>Scaptodrosophila</taxon>
    </lineage>
</organism>
<accession>A0A6J2T5T6</accession>
<dbReference type="AlphaFoldDB" id="A0A6J2T5T6"/>
<name>A0A6J2T5T6_DROLE</name>
<feature type="coiled-coil region" evidence="1">
    <location>
        <begin position="102"/>
        <end position="162"/>
    </location>
</feature>
<sequence length="330" mass="39128">MSIVQKINWNIRKINLVLEKRRQTLQSMRAKMQQATIAPERKALLDKMYKNVLEQQKLLKGREKLRLHLRSMRDPTISEPDVIEATNVKKRSPFVMRIKQVNTVLEQKCKNLHKMRDRMRQEKCTSERKILVEKMYDLVLEKKKIEDLRDKLNFRLKAIQKDKIAEIAEISEPDVQETVDIKKDCATARRIEKINTILEQKCKDLDEMRERMRNEKCIPERQILLDKMYTLVLEKKKMENLRDQLNLLLVTNKNNEILDITTFKTHRPPDRDIIATQQNEIETARDAANCMQALQEYAMLQQNFRATGLLMQAEKALKNTNSYQEHDVTV</sequence>
<dbReference type="RefSeq" id="XP_030372281.1">
    <property type="nucleotide sequence ID" value="XM_030516421.1"/>
</dbReference>
<gene>
    <name evidence="3" type="primary">LOC115622477</name>
</gene>
<protein>
    <submittedName>
        <fullName evidence="3">Uncharacterized protein LOC115622477</fullName>
    </submittedName>
</protein>